<protein>
    <submittedName>
        <fullName evidence="1">Uncharacterized protein</fullName>
    </submittedName>
</protein>
<evidence type="ECO:0000313" key="1">
    <source>
        <dbReference type="EMBL" id="KAI8437668.1"/>
    </source>
</evidence>
<name>A0ACC0KMJ5_CHOFU</name>
<dbReference type="Proteomes" id="UP001064048">
    <property type="component" value="Chromosome 20"/>
</dbReference>
<reference evidence="1 2" key="1">
    <citation type="journal article" date="2022" name="Genome Biol. Evol.">
        <title>The Spruce Budworm Genome: Reconstructing the Evolutionary History of Antifreeze Proteins.</title>
        <authorList>
            <person name="Beliveau C."/>
            <person name="Gagne P."/>
            <person name="Picq S."/>
            <person name="Vernygora O."/>
            <person name="Keeling C.I."/>
            <person name="Pinkney K."/>
            <person name="Doucet D."/>
            <person name="Wen F."/>
            <person name="Johnston J.S."/>
            <person name="Maaroufi H."/>
            <person name="Boyle B."/>
            <person name="Laroche J."/>
            <person name="Dewar K."/>
            <person name="Juretic N."/>
            <person name="Blackburn G."/>
            <person name="Nisole A."/>
            <person name="Brunet B."/>
            <person name="Brandao M."/>
            <person name="Lumley L."/>
            <person name="Duan J."/>
            <person name="Quan G."/>
            <person name="Lucarotti C.J."/>
            <person name="Roe A.D."/>
            <person name="Sperling F.A.H."/>
            <person name="Levesque R.C."/>
            <person name="Cusson M."/>
        </authorList>
    </citation>
    <scope>NUCLEOTIDE SEQUENCE [LARGE SCALE GENOMIC DNA]</scope>
    <source>
        <strain evidence="1">Glfc:IPQL:Cfum</strain>
    </source>
</reference>
<evidence type="ECO:0000313" key="2">
    <source>
        <dbReference type="Proteomes" id="UP001064048"/>
    </source>
</evidence>
<proteinExistence type="predicted"/>
<sequence>MDPNMDKENLKAKTKIPLPVAPLPALPNHLLKKVNERQPLNTLAGPNTRNVANSVEQYPQSSAGPSNAKSKLINNRPKSPFIKIDTKFVTMRRGCDFSEFNVAAYKEDTRRKSVPSVICISDDEEHDNNAKENYFSDKDGHVYRKASTSTPAYYNLHTLQPARVKNIKRSLKRPHSRELQVKNLRKIPKLPNSPNIISDKLIIVGELFDLNQADSVQQHTDGNPAVLQTALRYLDSVLASSRITVENMQLIGATSFWIAAKMHGPVISAGKLVMYSDYAFEVKKLLEAEKIILSKLKYPRSTVVAHDFIYYFAWWCNNESPGEIEVAATFLCLCGMMANKALCQEYPSVIAAASVKNALLLLRKKELMPRLQKCSIFVAAENKATNMSHMCALLRQAVRTIASPNYSYNFIINQYGMPPKYVSYTIVTAANEIAVMDTRSTAGCSKTYSRE</sequence>
<dbReference type="EMBL" id="CM046120">
    <property type="protein sequence ID" value="KAI8437668.1"/>
    <property type="molecule type" value="Genomic_DNA"/>
</dbReference>
<accession>A0ACC0KMJ5</accession>
<gene>
    <name evidence="1" type="ORF">MSG28_011918</name>
</gene>
<organism evidence="1 2">
    <name type="scientific">Choristoneura fumiferana</name>
    <name type="common">Spruce budworm moth</name>
    <name type="synonym">Archips fumiferana</name>
    <dbReference type="NCBI Taxonomy" id="7141"/>
    <lineage>
        <taxon>Eukaryota</taxon>
        <taxon>Metazoa</taxon>
        <taxon>Ecdysozoa</taxon>
        <taxon>Arthropoda</taxon>
        <taxon>Hexapoda</taxon>
        <taxon>Insecta</taxon>
        <taxon>Pterygota</taxon>
        <taxon>Neoptera</taxon>
        <taxon>Endopterygota</taxon>
        <taxon>Lepidoptera</taxon>
        <taxon>Glossata</taxon>
        <taxon>Ditrysia</taxon>
        <taxon>Tortricoidea</taxon>
        <taxon>Tortricidae</taxon>
        <taxon>Tortricinae</taxon>
        <taxon>Choristoneura</taxon>
    </lineage>
</organism>
<comment type="caution">
    <text evidence="1">The sequence shown here is derived from an EMBL/GenBank/DDBJ whole genome shotgun (WGS) entry which is preliminary data.</text>
</comment>
<keyword evidence="2" id="KW-1185">Reference proteome</keyword>